<organism evidence="3 4">
    <name type="scientific">Arenimonas terrae</name>
    <dbReference type="NCBI Taxonomy" id="2546226"/>
    <lineage>
        <taxon>Bacteria</taxon>
        <taxon>Pseudomonadati</taxon>
        <taxon>Pseudomonadota</taxon>
        <taxon>Gammaproteobacteria</taxon>
        <taxon>Lysobacterales</taxon>
        <taxon>Lysobacteraceae</taxon>
        <taxon>Arenimonas</taxon>
    </lineage>
</organism>
<comment type="caution">
    <text evidence="3">The sequence shown here is derived from an EMBL/GenBank/DDBJ whole genome shotgun (WGS) entry which is preliminary data.</text>
</comment>
<gene>
    <name evidence="3" type="ORF">E1B00_05105</name>
</gene>
<dbReference type="Proteomes" id="UP000305760">
    <property type="component" value="Unassembled WGS sequence"/>
</dbReference>
<keyword evidence="1" id="KW-0732">Signal</keyword>
<dbReference type="PANTHER" id="PTHR38075:SF1">
    <property type="entry name" value="DUF4139 DOMAIN-CONTAINING PROTEIN"/>
    <property type="match status" value="1"/>
</dbReference>
<evidence type="ECO:0000256" key="1">
    <source>
        <dbReference type="SAM" id="SignalP"/>
    </source>
</evidence>
<feature type="chain" id="PRO_5022705056" evidence="1">
    <location>
        <begin position="21"/>
        <end position="488"/>
    </location>
</feature>
<name>A0A5C4RUW5_9GAMM</name>
<accession>A0A5C4RUW5</accession>
<evidence type="ECO:0000259" key="2">
    <source>
        <dbReference type="Pfam" id="PF13598"/>
    </source>
</evidence>
<dbReference type="OrthoDB" id="9808067at2"/>
<dbReference type="Pfam" id="PF13598">
    <property type="entry name" value="DUF4139"/>
    <property type="match status" value="1"/>
</dbReference>
<dbReference type="RefSeq" id="WP_139446302.1">
    <property type="nucleotide sequence ID" value="NZ_SMDR01000001.1"/>
</dbReference>
<dbReference type="InterPro" id="IPR037291">
    <property type="entry name" value="DUF4139"/>
</dbReference>
<dbReference type="PANTHER" id="PTHR38075">
    <property type="entry name" value="DUF4139 DOMAIN-CONTAINING PROTEIN"/>
    <property type="match status" value="1"/>
</dbReference>
<evidence type="ECO:0000313" key="3">
    <source>
        <dbReference type="EMBL" id="TNJ35143.1"/>
    </source>
</evidence>
<feature type="domain" description="DUF4139" evidence="2">
    <location>
        <begin position="185"/>
        <end position="481"/>
    </location>
</feature>
<feature type="signal peptide" evidence="1">
    <location>
        <begin position="1"/>
        <end position="20"/>
    </location>
</feature>
<protein>
    <submittedName>
        <fullName evidence="3">DUF4139 domain-containing protein</fullName>
    </submittedName>
</protein>
<dbReference type="AlphaFoldDB" id="A0A5C4RUW5"/>
<proteinExistence type="predicted"/>
<keyword evidence="4" id="KW-1185">Reference proteome</keyword>
<reference evidence="3 4" key="1">
    <citation type="submission" date="2019-03" db="EMBL/GenBank/DDBJ databases">
        <title>Arenimonas daejeonensis sp. nov., isolated from compost.</title>
        <authorList>
            <person name="Jeon C.O."/>
        </authorList>
    </citation>
    <scope>NUCLEOTIDE SEQUENCE [LARGE SCALE GENOMIC DNA]</scope>
    <source>
        <strain evidence="3 4">R29</strain>
    </source>
</reference>
<evidence type="ECO:0000313" key="4">
    <source>
        <dbReference type="Proteomes" id="UP000305760"/>
    </source>
</evidence>
<sequence>MTRTLLAVAIASMITSTAHAAEPRLTVYSGDYDAVVQSEAMPGGPGFALYEAGIGFDLRSGANRVSQGGLPSALDASSVRLKPRGDASVRGQRFDFAIAGQDELLRRSIGQTVTVEQSGNGGRQSHTGVLMAAGNGLTLRLPDGRVKVLSEYSSFELAAMPDGIVNEPTLSWDITAGAAGRQDFDLSYASAGLAWRAEYQVDLSGQAKACRMDIDGAAMVVNRSGADFNGVALTLVAGQPNRAPASGPMQAKAYGRAEMMAADAAAPQPVASGEYHAYRLPGSASLPQGSVQRLPLIDATRGIACERRYETRSAMGGWRPPYPMIDANFNAETGEQPVIAGLRFDNRKTGGLGMPLPAGRVRVFDNGDLLGEATMGHTPANAEVELDLGTVFDLTAERSREDFQVDRAGRTMEERISIVVRNAKPEAATVHVLETLPRWSDWEVVSSTVPATKRDAQSATFALSVPAGGEAKVTYTVRYRWAPDVQIP</sequence>
<dbReference type="EMBL" id="SMDR01000001">
    <property type="protein sequence ID" value="TNJ35143.1"/>
    <property type="molecule type" value="Genomic_DNA"/>
</dbReference>